<keyword evidence="5 7" id="KW-0057">Aromatic amino acid biosynthesis</keyword>
<comment type="caution">
    <text evidence="10">The sequence shown here is derived from an EMBL/GenBank/DDBJ whole genome shotgun (WGS) entry which is preliminary data.</text>
</comment>
<evidence type="ECO:0000256" key="2">
    <source>
        <dbReference type="ARBA" id="ARBA00009948"/>
    </source>
</evidence>
<evidence type="ECO:0000256" key="3">
    <source>
        <dbReference type="ARBA" id="ARBA00022605"/>
    </source>
</evidence>
<dbReference type="EC" id="2.5.1.19" evidence="7"/>
<feature type="region of interest" description="Disordered" evidence="8">
    <location>
        <begin position="428"/>
        <end position="463"/>
    </location>
</feature>
<evidence type="ECO:0000256" key="8">
    <source>
        <dbReference type="SAM" id="MobiDB-lite"/>
    </source>
</evidence>
<sequence>MRLLVKRSSDRVKGQIAVPTSKYHAHRALMLASLAPGTSRIVGLSNAQHIRHTITALRGLGTRIEVDGDSFLVHGGPYRPLRSQVSVGSAGTALYFLTGLASLASAPVTIVGQKSFPRRLIGPQLQALSDLGIDLDSPTGGPPISVRPRRPKGGHARIEGILSQWISGLLMVAPFATGPSTITVEGEFNERSYVDLTVRMMRQFGLRVDVSENGRRFDVEPGQCPTPATVVLPPDVGAAAFGLAVTALHPADVLFRGLPALPVDQVDHPEADLLDIVAGMGLPMTADSATGMVRVRHDGIRLRPARVDCRAVPDTLPALSVLGALADGTTVLDNVAHVRLKESDRVAAMLQLTRMGARIEQRGQRLLCHGVERLTGGELSSFNDHRVLMALAVAGTVADGETRLTYPNAYRGSYPRFLEEMNGIGLDMSVERERERDREPERDQARTPDRCGTRAPALAAPAK</sequence>
<comment type="similarity">
    <text evidence="2 7">Belongs to the EPSP synthase family.</text>
</comment>
<feature type="binding site" evidence="7">
    <location>
        <position position="22"/>
    </location>
    <ligand>
        <name>phosphoenolpyruvate</name>
        <dbReference type="ChEBI" id="CHEBI:58702"/>
    </ligand>
</feature>
<dbReference type="InterPro" id="IPR013792">
    <property type="entry name" value="RNA3'P_cycl/enolpyr_Trfase_a/b"/>
</dbReference>
<dbReference type="PANTHER" id="PTHR21090">
    <property type="entry name" value="AROM/DEHYDROQUINATE SYNTHASE"/>
    <property type="match status" value="1"/>
</dbReference>
<feature type="active site" description="Proton acceptor" evidence="7">
    <location>
        <position position="314"/>
    </location>
</feature>
<proteinExistence type="inferred from homology"/>
<feature type="domain" description="Enolpyruvate transferase" evidence="9">
    <location>
        <begin position="8"/>
        <end position="421"/>
    </location>
</feature>
<evidence type="ECO:0000256" key="6">
    <source>
        <dbReference type="ARBA" id="ARBA00044633"/>
    </source>
</evidence>
<feature type="compositionally biased region" description="Basic and acidic residues" evidence="8">
    <location>
        <begin position="429"/>
        <end position="452"/>
    </location>
</feature>
<feature type="binding site" evidence="7">
    <location>
        <position position="164"/>
    </location>
    <ligand>
        <name>phosphoenolpyruvate</name>
        <dbReference type="ChEBI" id="CHEBI:58702"/>
    </ligand>
</feature>
<feature type="binding site" evidence="7">
    <location>
        <position position="314"/>
    </location>
    <ligand>
        <name>3-phosphoshikimate</name>
        <dbReference type="ChEBI" id="CHEBI:145989"/>
    </ligand>
</feature>
<name>A0ABU7PQC0_9ACTN</name>
<dbReference type="Pfam" id="PF00275">
    <property type="entry name" value="EPSP_synthase"/>
    <property type="match status" value="1"/>
</dbReference>
<keyword evidence="11" id="KW-1185">Reference proteome</keyword>
<evidence type="ECO:0000256" key="5">
    <source>
        <dbReference type="ARBA" id="ARBA00023141"/>
    </source>
</evidence>
<feature type="binding site" evidence="7">
    <location>
        <position position="386"/>
    </location>
    <ligand>
        <name>phosphoenolpyruvate</name>
        <dbReference type="ChEBI" id="CHEBI:58702"/>
    </ligand>
</feature>
<evidence type="ECO:0000259" key="9">
    <source>
        <dbReference type="Pfam" id="PF00275"/>
    </source>
</evidence>
<comment type="subcellular location">
    <subcellularLocation>
        <location evidence="7">Cytoplasm</location>
    </subcellularLocation>
</comment>
<evidence type="ECO:0000256" key="1">
    <source>
        <dbReference type="ARBA" id="ARBA00004811"/>
    </source>
</evidence>
<dbReference type="EMBL" id="JAZBJO010000002">
    <property type="protein sequence ID" value="MEE4591276.1"/>
    <property type="molecule type" value="Genomic_DNA"/>
</dbReference>
<keyword evidence="3 7" id="KW-0028">Amino-acid biosynthesis</keyword>
<protein>
    <recommendedName>
        <fullName evidence="7">3-phosphoshikimate 1-carboxyvinyltransferase</fullName>
        <ecNumber evidence="7">2.5.1.19</ecNumber>
    </recommendedName>
    <alternativeName>
        <fullName evidence="7">5-enolpyruvylshikimate-3-phosphate synthase</fullName>
        <shortName evidence="7">EPSP synthase</shortName>
        <shortName evidence="7">EPSPS</shortName>
    </alternativeName>
</protein>
<keyword evidence="7" id="KW-0963">Cytoplasm</keyword>
<evidence type="ECO:0000313" key="11">
    <source>
        <dbReference type="Proteomes" id="UP001354709"/>
    </source>
</evidence>
<reference evidence="10 11" key="1">
    <citation type="submission" date="2023-11" db="EMBL/GenBank/DDBJ databases">
        <title>30 novel species of actinomycetes from the DSMZ collection.</title>
        <authorList>
            <person name="Nouioui I."/>
        </authorList>
    </citation>
    <scope>NUCLEOTIDE SEQUENCE [LARGE SCALE GENOMIC DNA]</scope>
    <source>
        <strain evidence="10 11">DSM 41524</strain>
    </source>
</reference>
<evidence type="ECO:0000256" key="7">
    <source>
        <dbReference type="HAMAP-Rule" id="MF_00210"/>
    </source>
</evidence>
<evidence type="ECO:0000313" key="10">
    <source>
        <dbReference type="EMBL" id="MEE4591276.1"/>
    </source>
</evidence>
<evidence type="ECO:0000256" key="4">
    <source>
        <dbReference type="ARBA" id="ARBA00022679"/>
    </source>
</evidence>
<comment type="function">
    <text evidence="7">Catalyzes the transfer of the enolpyruvyl moiety of phosphoenolpyruvate (PEP) to the 5-hydroxyl of shikimate-3-phosphate (S3P) to produce enolpyruvyl shikimate-3-phosphate and inorganic phosphate.</text>
</comment>
<dbReference type="Proteomes" id="UP001354709">
    <property type="component" value="Unassembled WGS sequence"/>
</dbReference>
<feature type="binding site" evidence="7">
    <location>
        <position position="27"/>
    </location>
    <ligand>
        <name>3-phosphoshikimate</name>
        <dbReference type="ChEBI" id="CHEBI:145989"/>
    </ligand>
</feature>
<dbReference type="InterPro" id="IPR006264">
    <property type="entry name" value="EPSP_synthase"/>
</dbReference>
<dbReference type="CDD" id="cd01556">
    <property type="entry name" value="EPSP_synthase"/>
    <property type="match status" value="1"/>
</dbReference>
<dbReference type="InterPro" id="IPR036968">
    <property type="entry name" value="Enolpyruvate_Tfrase_sf"/>
</dbReference>
<dbReference type="InterPro" id="IPR001986">
    <property type="entry name" value="Enolpyruvate_Tfrase_dom"/>
</dbReference>
<feature type="binding site" evidence="7">
    <location>
        <position position="164"/>
    </location>
    <ligand>
        <name>3-phosphoshikimate</name>
        <dbReference type="ChEBI" id="CHEBI:145989"/>
    </ligand>
</feature>
<feature type="binding site" evidence="7">
    <location>
        <position position="119"/>
    </location>
    <ligand>
        <name>phosphoenolpyruvate</name>
        <dbReference type="ChEBI" id="CHEBI:58702"/>
    </ligand>
</feature>
<feature type="binding site" evidence="7">
    <location>
        <position position="345"/>
    </location>
    <ligand>
        <name>phosphoenolpyruvate</name>
        <dbReference type="ChEBI" id="CHEBI:58702"/>
    </ligand>
</feature>
<keyword evidence="4 7" id="KW-0808">Transferase</keyword>
<feature type="binding site" evidence="7">
    <location>
        <position position="91"/>
    </location>
    <ligand>
        <name>phosphoenolpyruvate</name>
        <dbReference type="ChEBI" id="CHEBI:58702"/>
    </ligand>
</feature>
<gene>
    <name evidence="7" type="primary">aroA</name>
    <name evidence="10" type="ORF">V2J94_05140</name>
</gene>
<feature type="binding site" evidence="7">
    <location>
        <position position="22"/>
    </location>
    <ligand>
        <name>3-phosphoshikimate</name>
        <dbReference type="ChEBI" id="CHEBI:145989"/>
    </ligand>
</feature>
<feature type="binding site" evidence="7">
    <location>
        <position position="341"/>
    </location>
    <ligand>
        <name>3-phosphoshikimate</name>
        <dbReference type="ChEBI" id="CHEBI:145989"/>
    </ligand>
</feature>
<dbReference type="Gene3D" id="3.65.10.10">
    <property type="entry name" value="Enolpyruvate transferase domain"/>
    <property type="match status" value="2"/>
</dbReference>
<comment type="pathway">
    <text evidence="1 7">Metabolic intermediate biosynthesis; chorismate biosynthesis; chorismate from D-erythrose 4-phosphate and phosphoenolpyruvate: step 6/7.</text>
</comment>
<dbReference type="PANTHER" id="PTHR21090:SF5">
    <property type="entry name" value="PENTAFUNCTIONAL AROM POLYPEPTIDE"/>
    <property type="match status" value="1"/>
</dbReference>
<organism evidence="10 11">
    <name type="scientific">Streptomyces asiaticus subsp. ignotus</name>
    <dbReference type="NCBI Taxonomy" id="3098222"/>
    <lineage>
        <taxon>Bacteria</taxon>
        <taxon>Bacillati</taxon>
        <taxon>Actinomycetota</taxon>
        <taxon>Actinomycetes</taxon>
        <taxon>Kitasatosporales</taxon>
        <taxon>Streptomycetaceae</taxon>
        <taxon>Streptomyces</taxon>
        <taxon>Streptomyces violaceusniger group</taxon>
    </lineage>
</organism>
<dbReference type="RefSeq" id="WP_330806522.1">
    <property type="nucleotide sequence ID" value="NZ_JAZBJO010000002.1"/>
</dbReference>
<comment type="subunit">
    <text evidence="7">Monomer.</text>
</comment>
<dbReference type="SUPFAM" id="SSF55205">
    <property type="entry name" value="EPT/RTPC-like"/>
    <property type="match status" value="1"/>
</dbReference>
<feature type="binding site" evidence="7">
    <location>
        <position position="163"/>
    </location>
    <ligand>
        <name>3-phosphoshikimate</name>
        <dbReference type="ChEBI" id="CHEBI:145989"/>
    </ligand>
</feature>
<comment type="catalytic activity">
    <reaction evidence="6">
        <text>3-phosphoshikimate + phosphoenolpyruvate = 5-O-(1-carboxyvinyl)-3-phosphoshikimate + phosphate</text>
        <dbReference type="Rhea" id="RHEA:21256"/>
        <dbReference type="ChEBI" id="CHEBI:43474"/>
        <dbReference type="ChEBI" id="CHEBI:57701"/>
        <dbReference type="ChEBI" id="CHEBI:58702"/>
        <dbReference type="ChEBI" id="CHEBI:145989"/>
        <dbReference type="EC" id="2.5.1.19"/>
    </reaction>
    <physiologicalReaction direction="left-to-right" evidence="6">
        <dbReference type="Rhea" id="RHEA:21257"/>
    </physiologicalReaction>
</comment>
<accession>A0ABU7PQC0</accession>
<dbReference type="PIRSF" id="PIRSF000505">
    <property type="entry name" value="EPSPS"/>
    <property type="match status" value="1"/>
</dbReference>
<dbReference type="HAMAP" id="MF_00210">
    <property type="entry name" value="EPSP_synth"/>
    <property type="match status" value="1"/>
</dbReference>
<comment type="caution">
    <text evidence="7">Lacks conserved residue(s) required for the propagation of feature annotation.</text>
</comment>